<keyword evidence="1" id="KW-0808">Transferase</keyword>
<evidence type="ECO:0000313" key="5">
    <source>
        <dbReference type="Proteomes" id="UP001183246"/>
    </source>
</evidence>
<feature type="domain" description="N-acetyltransferase" evidence="3">
    <location>
        <begin position="3"/>
        <end position="151"/>
    </location>
</feature>
<dbReference type="PANTHER" id="PTHR43877">
    <property type="entry name" value="AMINOALKYLPHOSPHONATE N-ACETYLTRANSFERASE-RELATED-RELATED"/>
    <property type="match status" value="1"/>
</dbReference>
<dbReference type="EMBL" id="JAVREL010000002">
    <property type="protein sequence ID" value="MDT0342194.1"/>
    <property type="molecule type" value="Genomic_DNA"/>
</dbReference>
<dbReference type="CDD" id="cd04301">
    <property type="entry name" value="NAT_SF"/>
    <property type="match status" value="1"/>
</dbReference>
<proteinExistence type="predicted"/>
<dbReference type="InterPro" id="IPR000182">
    <property type="entry name" value="GNAT_dom"/>
</dbReference>
<organism evidence="4 5">
    <name type="scientific">Streptomyces litchfieldiae</name>
    <dbReference type="NCBI Taxonomy" id="3075543"/>
    <lineage>
        <taxon>Bacteria</taxon>
        <taxon>Bacillati</taxon>
        <taxon>Actinomycetota</taxon>
        <taxon>Actinomycetes</taxon>
        <taxon>Kitasatosporales</taxon>
        <taxon>Streptomycetaceae</taxon>
        <taxon>Streptomyces</taxon>
    </lineage>
</organism>
<dbReference type="SUPFAM" id="SSF55729">
    <property type="entry name" value="Acyl-CoA N-acyltransferases (Nat)"/>
    <property type="match status" value="1"/>
</dbReference>
<dbReference type="InterPro" id="IPR050832">
    <property type="entry name" value="Bact_Acetyltransf"/>
</dbReference>
<evidence type="ECO:0000313" key="4">
    <source>
        <dbReference type="EMBL" id="MDT0342194.1"/>
    </source>
</evidence>
<protein>
    <submittedName>
        <fullName evidence="4">GNAT family N-acetyltransferase</fullName>
    </submittedName>
</protein>
<evidence type="ECO:0000259" key="3">
    <source>
        <dbReference type="PROSITE" id="PS51186"/>
    </source>
</evidence>
<dbReference type="RefSeq" id="WP_311703319.1">
    <property type="nucleotide sequence ID" value="NZ_JAVREL010000002.1"/>
</dbReference>
<evidence type="ECO:0000256" key="2">
    <source>
        <dbReference type="ARBA" id="ARBA00023315"/>
    </source>
</evidence>
<keyword evidence="5" id="KW-1185">Reference proteome</keyword>
<accession>A0ABU2MM49</accession>
<dbReference type="Proteomes" id="UP001183246">
    <property type="component" value="Unassembled WGS sequence"/>
</dbReference>
<name>A0ABU2MM49_9ACTN</name>
<evidence type="ECO:0000256" key="1">
    <source>
        <dbReference type="ARBA" id="ARBA00022679"/>
    </source>
</evidence>
<dbReference type="InterPro" id="IPR016181">
    <property type="entry name" value="Acyl_CoA_acyltransferase"/>
</dbReference>
<comment type="caution">
    <text evidence="4">The sequence shown here is derived from an EMBL/GenBank/DDBJ whole genome shotgun (WGS) entry which is preliminary data.</text>
</comment>
<dbReference type="PROSITE" id="PS51186">
    <property type="entry name" value="GNAT"/>
    <property type="match status" value="1"/>
</dbReference>
<sequence>MTITMRRATTADVSSIVDMLADDILGAQREDPADLAPYLAAFARIDADPNQHLLVAERPADGRVVGTLQLSVIHGLSRRGSSRALIEAVRVHADERGAGLGSELIRQAVAEARRHGCVLVQLTSDAARADAHRFYERLGFKATHVGFKLAL</sequence>
<keyword evidence="2" id="KW-0012">Acyltransferase</keyword>
<dbReference type="Gene3D" id="3.40.630.30">
    <property type="match status" value="1"/>
</dbReference>
<dbReference type="Pfam" id="PF00583">
    <property type="entry name" value="Acetyltransf_1"/>
    <property type="match status" value="1"/>
</dbReference>
<reference evidence="5" key="1">
    <citation type="submission" date="2023-07" db="EMBL/GenBank/DDBJ databases">
        <title>30 novel species of actinomycetes from the DSMZ collection.</title>
        <authorList>
            <person name="Nouioui I."/>
        </authorList>
    </citation>
    <scope>NUCLEOTIDE SEQUENCE [LARGE SCALE GENOMIC DNA]</scope>
    <source>
        <strain evidence="5">DSM 44938</strain>
    </source>
</reference>
<gene>
    <name evidence="4" type="ORF">RM590_06060</name>
</gene>